<dbReference type="Gene3D" id="2.60.120.260">
    <property type="entry name" value="Galactose-binding domain-like"/>
    <property type="match status" value="1"/>
</dbReference>
<reference evidence="2" key="1">
    <citation type="submission" date="2019-08" db="EMBL/GenBank/DDBJ databases">
        <authorList>
            <person name="Kucharzyk K."/>
            <person name="Murdoch R.W."/>
            <person name="Higgins S."/>
            <person name="Loffler F."/>
        </authorList>
    </citation>
    <scope>NUCLEOTIDE SEQUENCE</scope>
</reference>
<feature type="domain" description="F5/8 type C" evidence="1">
    <location>
        <begin position="1"/>
        <end position="135"/>
    </location>
</feature>
<organism evidence="2">
    <name type="scientific">bioreactor metagenome</name>
    <dbReference type="NCBI Taxonomy" id="1076179"/>
    <lineage>
        <taxon>unclassified sequences</taxon>
        <taxon>metagenomes</taxon>
        <taxon>ecological metagenomes</taxon>
    </lineage>
</organism>
<dbReference type="Pfam" id="PF00754">
    <property type="entry name" value="F5_F8_type_C"/>
    <property type="match status" value="1"/>
</dbReference>
<dbReference type="AlphaFoldDB" id="A0A645FGQ6"/>
<proteinExistence type="predicted"/>
<dbReference type="EMBL" id="VSSQ01057910">
    <property type="protein sequence ID" value="MPN11674.1"/>
    <property type="molecule type" value="Genomic_DNA"/>
</dbReference>
<dbReference type="InterPro" id="IPR000421">
    <property type="entry name" value="FA58C"/>
</dbReference>
<dbReference type="PROSITE" id="PS50022">
    <property type="entry name" value="FA58C_3"/>
    <property type="match status" value="1"/>
</dbReference>
<protein>
    <recommendedName>
        <fullName evidence="1">F5/8 type C domain-containing protein</fullName>
    </recommendedName>
</protein>
<dbReference type="InterPro" id="IPR008979">
    <property type="entry name" value="Galactose-bd-like_sf"/>
</dbReference>
<evidence type="ECO:0000313" key="2">
    <source>
        <dbReference type="EMBL" id="MPN11674.1"/>
    </source>
</evidence>
<sequence length="141" mass="15800">MINLMSIPGTISDRYNTGGGEGIAKLVDGDINSKYLTGGAATWMMWKMDRQFIATYYTLTSANDASGRDPKDWKLEGSNDGTNWTTLDQQSGITFANRFERKVFLMDNATAYSHYRLNVSAYNGSNLFQLAEWGLYYDSGQ</sequence>
<evidence type="ECO:0000259" key="1">
    <source>
        <dbReference type="PROSITE" id="PS50022"/>
    </source>
</evidence>
<dbReference type="SUPFAM" id="SSF49785">
    <property type="entry name" value="Galactose-binding domain-like"/>
    <property type="match status" value="1"/>
</dbReference>
<name>A0A645FGQ6_9ZZZZ</name>
<gene>
    <name evidence="2" type="ORF">SDC9_158981</name>
</gene>
<comment type="caution">
    <text evidence="2">The sequence shown here is derived from an EMBL/GenBank/DDBJ whole genome shotgun (WGS) entry which is preliminary data.</text>
</comment>
<accession>A0A645FGQ6</accession>